<evidence type="ECO:0000256" key="8">
    <source>
        <dbReference type="ARBA" id="ARBA00031423"/>
    </source>
</evidence>
<dbReference type="Pfam" id="PF02446">
    <property type="entry name" value="Glyco_hydro_77"/>
    <property type="match status" value="1"/>
</dbReference>
<evidence type="ECO:0000256" key="3">
    <source>
        <dbReference type="ARBA" id="ARBA00012560"/>
    </source>
</evidence>
<dbReference type="RefSeq" id="WP_092497983.1">
    <property type="nucleotide sequence ID" value="NZ_FOFG01000012.1"/>
</dbReference>
<proteinExistence type="inferred from homology"/>
<evidence type="ECO:0000313" key="12">
    <source>
        <dbReference type="Proteomes" id="UP000199647"/>
    </source>
</evidence>
<evidence type="ECO:0000256" key="6">
    <source>
        <dbReference type="ARBA" id="ARBA00022679"/>
    </source>
</evidence>
<dbReference type="STRING" id="1855383.SAMN05216548_11246"/>
<keyword evidence="5 10" id="KW-0328">Glycosyltransferase</keyword>
<evidence type="ECO:0000256" key="4">
    <source>
        <dbReference type="ARBA" id="ARBA00020295"/>
    </source>
</evidence>
<dbReference type="NCBIfam" id="TIGR00217">
    <property type="entry name" value="malQ"/>
    <property type="match status" value="1"/>
</dbReference>
<name>A0A1H9LWH2_9HYPH</name>
<keyword evidence="6 10" id="KW-0808">Transferase</keyword>
<dbReference type="EC" id="2.4.1.25" evidence="3 10"/>
<dbReference type="GO" id="GO:0004134">
    <property type="term" value="F:4-alpha-glucanotransferase activity"/>
    <property type="evidence" value="ECO:0007669"/>
    <property type="project" value="UniProtKB-EC"/>
</dbReference>
<dbReference type="EMBL" id="FOFG01000012">
    <property type="protein sequence ID" value="SER15796.1"/>
    <property type="molecule type" value="Genomic_DNA"/>
</dbReference>
<protein>
    <recommendedName>
        <fullName evidence="4 10">4-alpha-glucanotransferase</fullName>
        <ecNumber evidence="3 10">2.4.1.25</ecNumber>
    </recommendedName>
    <alternativeName>
        <fullName evidence="8 10">Amylomaltase</fullName>
    </alternativeName>
    <alternativeName>
        <fullName evidence="9 10">Disproportionating enzyme</fullName>
    </alternativeName>
</protein>
<gene>
    <name evidence="11" type="ORF">SAMN05216548_11246</name>
</gene>
<dbReference type="PANTHER" id="PTHR32438:SF5">
    <property type="entry name" value="4-ALPHA-GLUCANOTRANSFERASE DPE1, CHLOROPLASTIC_AMYLOPLASTIC"/>
    <property type="match status" value="1"/>
</dbReference>
<keyword evidence="12" id="KW-1185">Reference proteome</keyword>
<evidence type="ECO:0000256" key="1">
    <source>
        <dbReference type="ARBA" id="ARBA00000439"/>
    </source>
</evidence>
<evidence type="ECO:0000256" key="5">
    <source>
        <dbReference type="ARBA" id="ARBA00022676"/>
    </source>
</evidence>
<evidence type="ECO:0000256" key="2">
    <source>
        <dbReference type="ARBA" id="ARBA00005684"/>
    </source>
</evidence>
<dbReference type="GO" id="GO:0005975">
    <property type="term" value="P:carbohydrate metabolic process"/>
    <property type="evidence" value="ECO:0007669"/>
    <property type="project" value="InterPro"/>
</dbReference>
<reference evidence="11 12" key="1">
    <citation type="submission" date="2016-10" db="EMBL/GenBank/DDBJ databases">
        <authorList>
            <person name="de Groot N.N."/>
        </authorList>
    </citation>
    <scope>NUCLEOTIDE SEQUENCE [LARGE SCALE GENOMIC DNA]</scope>
    <source>
        <strain evidence="11 12">A52C2</strain>
    </source>
</reference>
<dbReference type="Gene3D" id="3.20.20.80">
    <property type="entry name" value="Glycosidases"/>
    <property type="match status" value="1"/>
</dbReference>
<evidence type="ECO:0000256" key="9">
    <source>
        <dbReference type="ARBA" id="ARBA00031501"/>
    </source>
</evidence>
<comment type="similarity">
    <text evidence="2 10">Belongs to the disproportionating enzyme family.</text>
</comment>
<evidence type="ECO:0000313" key="11">
    <source>
        <dbReference type="EMBL" id="SER15796.1"/>
    </source>
</evidence>
<evidence type="ECO:0000256" key="10">
    <source>
        <dbReference type="RuleBase" id="RU361207"/>
    </source>
</evidence>
<comment type="catalytic activity">
    <reaction evidence="1 10">
        <text>Transfers a segment of a (1-&gt;4)-alpha-D-glucan to a new position in an acceptor, which may be glucose or a (1-&gt;4)-alpha-D-glucan.</text>
        <dbReference type="EC" id="2.4.1.25"/>
    </reaction>
</comment>
<sequence length="628" mass="70650">MSEKLDQLATRYGIELEFRELNGTIRHATELGKRAALRAMGVATETDEDIEASLSVARAVHVGEMKALENGVTCFMPDWLDRTWGVSTQVYSLRSERNWGMGDFEDLARYSEIAAEHGADFVGVNPLSALFFARPEHFSPFSPSNRQFLNPLYIAVDRIDGADELEVDEELLAHARACETVDYRAVAALKKPALIHLFERFRARAERGDEPEAESFETFSAHFGQPLYLHALFETLSEFMVQQGHGAGWYGWPEEYRHPGSDSVRAFAEEQAERVAFHVWLQWHADRQLGEAQHRACAAGMRIGLYLDLAVGVSSDGSATWSERELTIPSARIGAPPDYFNAAGQDWGLAPLSPATLEAREFQPYRESLDAVLRFGGAVRIDHAMSLYRLFWIPEGLAARDGLYIRYPFQEMLRSLSEVSNDRRAIVIGEDLGVVPPGFRDVMEAMKIEGYRVFFFEKDDNEYFIPPAKYPREALACITIHDLPPLAGWWGGHDLEVRAGIGMITPEDMPAARAYRAHEQRRLLGVLSDNGLLPERLLAVMHAEEAAPAELPYDVAVGLYQLMASTPSRLFVVAVEDLTGMTEQMNLPGTTDEHRNWQHKLPVELERLPELPLFRAIIGAVSRERPRH</sequence>
<accession>A0A1H9LWH2</accession>
<dbReference type="AlphaFoldDB" id="A0A1H9LWH2"/>
<evidence type="ECO:0000256" key="7">
    <source>
        <dbReference type="ARBA" id="ARBA00023277"/>
    </source>
</evidence>
<dbReference type="OrthoDB" id="9763489at2"/>
<dbReference type="SUPFAM" id="SSF51445">
    <property type="entry name" value="(Trans)glycosidases"/>
    <property type="match status" value="1"/>
</dbReference>
<dbReference type="InterPro" id="IPR017853">
    <property type="entry name" value="GH"/>
</dbReference>
<keyword evidence="7 10" id="KW-0119">Carbohydrate metabolism</keyword>
<organism evidence="11 12">
    <name type="scientific">Faunimonas pinastri</name>
    <dbReference type="NCBI Taxonomy" id="1855383"/>
    <lineage>
        <taxon>Bacteria</taxon>
        <taxon>Pseudomonadati</taxon>
        <taxon>Pseudomonadota</taxon>
        <taxon>Alphaproteobacteria</taxon>
        <taxon>Hyphomicrobiales</taxon>
        <taxon>Afifellaceae</taxon>
        <taxon>Faunimonas</taxon>
    </lineage>
</organism>
<dbReference type="PANTHER" id="PTHR32438">
    <property type="entry name" value="4-ALPHA-GLUCANOTRANSFERASE DPE1, CHLOROPLASTIC/AMYLOPLASTIC"/>
    <property type="match status" value="1"/>
</dbReference>
<dbReference type="Proteomes" id="UP000199647">
    <property type="component" value="Unassembled WGS sequence"/>
</dbReference>
<dbReference type="InterPro" id="IPR003385">
    <property type="entry name" value="Glyco_hydro_77"/>
</dbReference>